<dbReference type="Pfam" id="PF11390">
    <property type="entry name" value="FdsD"/>
    <property type="match status" value="1"/>
</dbReference>
<organism evidence="1 2">
    <name type="scientific">Lacibacterium aquatile</name>
    <dbReference type="NCBI Taxonomy" id="1168082"/>
    <lineage>
        <taxon>Bacteria</taxon>
        <taxon>Pseudomonadati</taxon>
        <taxon>Pseudomonadota</taxon>
        <taxon>Alphaproteobacteria</taxon>
        <taxon>Rhodospirillales</taxon>
        <taxon>Rhodospirillaceae</taxon>
    </lineage>
</organism>
<keyword evidence="2" id="KW-1185">Reference proteome</keyword>
<name>A0ABW5DNC8_9PROT</name>
<gene>
    <name evidence="1" type="ORF">ACFSM5_05075</name>
</gene>
<comment type="caution">
    <text evidence="1">The sequence shown here is derived from an EMBL/GenBank/DDBJ whole genome shotgun (WGS) entry which is preliminary data.</text>
</comment>
<sequence length="61" mass="6541">MANQIGTFFASQGEKQAVAGVADHLAKFWDPRMRKAIFAHADAGGDGLMPTVKQAIDSLPR</sequence>
<dbReference type="Proteomes" id="UP001597295">
    <property type="component" value="Unassembled WGS sequence"/>
</dbReference>
<accession>A0ABW5DNC8</accession>
<dbReference type="InterPro" id="IPR021074">
    <property type="entry name" value="Formate_DH_dsu"/>
</dbReference>
<evidence type="ECO:0000313" key="1">
    <source>
        <dbReference type="EMBL" id="MFD2262250.1"/>
    </source>
</evidence>
<evidence type="ECO:0000313" key="2">
    <source>
        <dbReference type="Proteomes" id="UP001597295"/>
    </source>
</evidence>
<reference evidence="2" key="1">
    <citation type="journal article" date="2019" name="Int. J. Syst. Evol. Microbiol.">
        <title>The Global Catalogue of Microorganisms (GCM) 10K type strain sequencing project: providing services to taxonomists for standard genome sequencing and annotation.</title>
        <authorList>
            <consortium name="The Broad Institute Genomics Platform"/>
            <consortium name="The Broad Institute Genome Sequencing Center for Infectious Disease"/>
            <person name="Wu L."/>
            <person name="Ma J."/>
        </authorList>
    </citation>
    <scope>NUCLEOTIDE SEQUENCE [LARGE SCALE GENOMIC DNA]</scope>
    <source>
        <strain evidence="2">CGMCC 1.19062</strain>
    </source>
</reference>
<protein>
    <submittedName>
        <fullName evidence="1">Formate dehydrogenase subunit delta</fullName>
    </submittedName>
</protein>
<dbReference type="RefSeq" id="WP_379875170.1">
    <property type="nucleotide sequence ID" value="NZ_JBHUIP010000003.1"/>
</dbReference>
<proteinExistence type="predicted"/>
<dbReference type="EMBL" id="JBHUIP010000003">
    <property type="protein sequence ID" value="MFD2262250.1"/>
    <property type="molecule type" value="Genomic_DNA"/>
</dbReference>